<evidence type="ECO:0000313" key="3">
    <source>
        <dbReference type="Proteomes" id="UP001499843"/>
    </source>
</evidence>
<reference evidence="2 3" key="1">
    <citation type="journal article" date="2019" name="Int. J. Syst. Evol. Microbiol.">
        <title>The Global Catalogue of Microorganisms (GCM) 10K type strain sequencing project: providing services to taxonomists for standard genome sequencing and annotation.</title>
        <authorList>
            <consortium name="The Broad Institute Genomics Platform"/>
            <consortium name="The Broad Institute Genome Sequencing Center for Infectious Disease"/>
            <person name="Wu L."/>
            <person name="Ma J."/>
        </authorList>
    </citation>
    <scope>NUCLEOTIDE SEQUENCE [LARGE SCALE GENOMIC DNA]</scope>
    <source>
        <strain evidence="2 3">JCM 16114</strain>
    </source>
</reference>
<evidence type="ECO:0000313" key="2">
    <source>
        <dbReference type="EMBL" id="GAA2207372.1"/>
    </source>
</evidence>
<protein>
    <recommendedName>
        <fullName evidence="4">Integral membrane protein</fullName>
    </recommendedName>
</protein>
<accession>A0ABN3CDA9</accession>
<dbReference type="PROSITE" id="PS51257">
    <property type="entry name" value="PROKAR_LIPOPROTEIN"/>
    <property type="match status" value="1"/>
</dbReference>
<evidence type="ECO:0000256" key="1">
    <source>
        <dbReference type="SAM" id="Phobius"/>
    </source>
</evidence>
<dbReference type="EMBL" id="BAAAQX010000006">
    <property type="protein sequence ID" value="GAA2207372.1"/>
    <property type="molecule type" value="Genomic_DNA"/>
</dbReference>
<evidence type="ECO:0008006" key="4">
    <source>
        <dbReference type="Google" id="ProtNLM"/>
    </source>
</evidence>
<comment type="caution">
    <text evidence="2">The sequence shown here is derived from an EMBL/GenBank/DDBJ whole genome shotgun (WGS) entry which is preliminary data.</text>
</comment>
<name>A0ABN3CDA9_9ACTN</name>
<keyword evidence="1" id="KW-0472">Membrane</keyword>
<dbReference type="Proteomes" id="UP001499843">
    <property type="component" value="Unassembled WGS sequence"/>
</dbReference>
<feature type="transmembrane region" description="Helical" evidence="1">
    <location>
        <begin position="176"/>
        <end position="197"/>
    </location>
</feature>
<keyword evidence="3" id="KW-1185">Reference proteome</keyword>
<dbReference type="RefSeq" id="WP_344474505.1">
    <property type="nucleotide sequence ID" value="NZ_BAAAQX010000006.1"/>
</dbReference>
<keyword evidence="1" id="KW-1133">Transmembrane helix</keyword>
<gene>
    <name evidence="2" type="ORF">GCM10009850_028300</name>
</gene>
<proteinExistence type="predicted"/>
<keyword evidence="1" id="KW-0812">Transmembrane</keyword>
<organism evidence="2 3">
    <name type="scientific">Nonomuraea monospora</name>
    <dbReference type="NCBI Taxonomy" id="568818"/>
    <lineage>
        <taxon>Bacteria</taxon>
        <taxon>Bacillati</taxon>
        <taxon>Actinomycetota</taxon>
        <taxon>Actinomycetes</taxon>
        <taxon>Streptosporangiales</taxon>
        <taxon>Streptosporangiaceae</taxon>
        <taxon>Nonomuraea</taxon>
    </lineage>
</organism>
<feature type="transmembrane region" description="Helical" evidence="1">
    <location>
        <begin position="124"/>
        <end position="144"/>
    </location>
</feature>
<sequence length="227" mass="24008">MNDHYKDGSTLYVLGVSGCAAAARTTTNPAFAIICDLCAAIIGTMLSDPEDIRDRARDVRAVTHDVDQAKLRVTTLLAETEHWEQMGRPQMTDESERFTSEVTKTGNVYRELAAALDQLAKMSATAALTSASLGGLLLVLAFAFRSAPVDPFANSVTTTAATQAERKAMGVLLKMLTVYGSAAALALLASMLLGQFVDPGTTDAVTVKDAPAFEQVVIGDLPVPNQA</sequence>